<organism evidence="1 2">
    <name type="scientific">Soonwooa buanensis</name>
    <dbReference type="NCBI Taxonomy" id="619805"/>
    <lineage>
        <taxon>Bacteria</taxon>
        <taxon>Pseudomonadati</taxon>
        <taxon>Bacteroidota</taxon>
        <taxon>Flavobacteriia</taxon>
        <taxon>Flavobacteriales</taxon>
        <taxon>Weeksellaceae</taxon>
        <taxon>Chryseobacterium group</taxon>
        <taxon>Soonwooa</taxon>
    </lineage>
</organism>
<evidence type="ECO:0000313" key="1">
    <source>
        <dbReference type="EMBL" id="SKB71987.1"/>
    </source>
</evidence>
<sequence length="163" mass="18634">MRLIYLFVFLFSTLFFSQTKEALETYLLNDKNAFVGKINNGAPILVNITEVDVKAFPNEIKVKGKSDVEGTVCEFTGTLTLEPNSQMGNSKMSTLFYKFDFQEQKLHEHTGIFTGSLAMKVLTDNLALVVFEGNWESYSKKMRFPVYFDNNELLKTKLLELSK</sequence>
<accession>A0A1T5DK16</accession>
<protein>
    <submittedName>
        <fullName evidence="1">Uncharacterized protein</fullName>
    </submittedName>
</protein>
<gene>
    <name evidence="1" type="ORF">SAMN05660477_00789</name>
</gene>
<dbReference type="OrthoDB" id="1253417at2"/>
<dbReference type="STRING" id="619805.SAMN05660477_00789"/>
<evidence type="ECO:0000313" key="2">
    <source>
        <dbReference type="Proteomes" id="UP000191112"/>
    </source>
</evidence>
<keyword evidence="2" id="KW-1185">Reference proteome</keyword>
<name>A0A1T5DK16_9FLAO</name>
<dbReference type="Proteomes" id="UP000191112">
    <property type="component" value="Unassembled WGS sequence"/>
</dbReference>
<proteinExistence type="predicted"/>
<dbReference type="AlphaFoldDB" id="A0A1T5DK16"/>
<dbReference type="RefSeq" id="WP_079666068.1">
    <property type="nucleotide sequence ID" value="NZ_FUYZ01000002.1"/>
</dbReference>
<reference evidence="1 2" key="1">
    <citation type="submission" date="2017-02" db="EMBL/GenBank/DDBJ databases">
        <authorList>
            <person name="Peterson S.W."/>
        </authorList>
    </citation>
    <scope>NUCLEOTIDE SEQUENCE [LARGE SCALE GENOMIC DNA]</scope>
    <source>
        <strain evidence="1 2">DSM 22323</strain>
    </source>
</reference>
<dbReference type="EMBL" id="FUYZ01000002">
    <property type="protein sequence ID" value="SKB71987.1"/>
    <property type="molecule type" value="Genomic_DNA"/>
</dbReference>